<evidence type="ECO:0000313" key="1">
    <source>
        <dbReference type="EMBL" id="MFC0389652.1"/>
    </source>
</evidence>
<dbReference type="RefSeq" id="WP_377057211.1">
    <property type="nucleotide sequence ID" value="NZ_JBHLVZ010000117.1"/>
</dbReference>
<dbReference type="EMBL" id="JBHLVZ010000117">
    <property type="protein sequence ID" value="MFC0389652.1"/>
    <property type="molecule type" value="Genomic_DNA"/>
</dbReference>
<accession>A0ABV6J1D6</accession>
<dbReference type="Proteomes" id="UP001589789">
    <property type="component" value="Unassembled WGS sequence"/>
</dbReference>
<sequence>MAMIWPRLAHHHVLEAAGRLDGDGDWAERLQPCGQGIKPAGIARDREALVGFPHSAIRN</sequence>
<evidence type="ECO:0000313" key="2">
    <source>
        <dbReference type="Proteomes" id="UP001589789"/>
    </source>
</evidence>
<comment type="caution">
    <text evidence="1">The sequence shown here is derived from an EMBL/GenBank/DDBJ whole genome shotgun (WGS) entry which is preliminary data.</text>
</comment>
<proteinExistence type="predicted"/>
<keyword evidence="2" id="KW-1185">Reference proteome</keyword>
<name>A0ABV6J1D6_9PROT</name>
<protein>
    <submittedName>
        <fullName evidence="1">Uncharacterized protein</fullName>
    </submittedName>
</protein>
<gene>
    <name evidence="1" type="ORF">ACFFIC_29530</name>
</gene>
<organism evidence="1 2">
    <name type="scientific">Muricoccus vinaceus</name>
    <dbReference type="NCBI Taxonomy" id="424704"/>
    <lineage>
        <taxon>Bacteria</taxon>
        <taxon>Pseudomonadati</taxon>
        <taxon>Pseudomonadota</taxon>
        <taxon>Alphaproteobacteria</taxon>
        <taxon>Acetobacterales</taxon>
        <taxon>Roseomonadaceae</taxon>
        <taxon>Muricoccus</taxon>
    </lineage>
</organism>
<reference evidence="1 2" key="1">
    <citation type="submission" date="2024-09" db="EMBL/GenBank/DDBJ databases">
        <authorList>
            <person name="Sun Q."/>
            <person name="Mori K."/>
        </authorList>
    </citation>
    <scope>NUCLEOTIDE SEQUENCE [LARGE SCALE GENOMIC DNA]</scope>
    <source>
        <strain evidence="1 2">CCM 7468</strain>
    </source>
</reference>